<dbReference type="InterPro" id="IPR002060">
    <property type="entry name" value="Squ/phyt_synthse"/>
</dbReference>
<keyword evidence="3" id="KW-0125">Carotenoid biosynthesis</keyword>
<dbReference type="RefSeq" id="WP_259869269.1">
    <property type="nucleotide sequence ID" value="NZ_JAMQJZ010000016.1"/>
</dbReference>
<keyword evidence="2" id="KW-0808">Transferase</keyword>
<proteinExistence type="predicted"/>
<evidence type="ECO:0000256" key="1">
    <source>
        <dbReference type="ARBA" id="ARBA00004829"/>
    </source>
</evidence>
<dbReference type="PANTHER" id="PTHR31480">
    <property type="entry name" value="BIFUNCTIONAL LYCOPENE CYCLASE/PHYTOENE SYNTHASE"/>
    <property type="match status" value="1"/>
</dbReference>
<dbReference type="SUPFAM" id="SSF48576">
    <property type="entry name" value="Terpenoid synthases"/>
    <property type="match status" value="1"/>
</dbReference>
<dbReference type="GO" id="GO:0051996">
    <property type="term" value="F:squalene synthase [NAD(P)H] activity"/>
    <property type="evidence" value="ECO:0007669"/>
    <property type="project" value="InterPro"/>
</dbReference>
<dbReference type="EMBL" id="JAMQJZ010000016">
    <property type="protein sequence ID" value="MDC3422063.1"/>
    <property type="molecule type" value="Genomic_DNA"/>
</dbReference>
<comment type="pathway">
    <text evidence="1">Carotenoid biosynthesis.</text>
</comment>
<name>A0A9X4AL45_9BACI</name>
<dbReference type="PROSITE" id="PS01045">
    <property type="entry name" value="SQUALEN_PHYTOEN_SYN_2"/>
    <property type="match status" value="1"/>
</dbReference>
<organism evidence="4 5">
    <name type="scientific">Aquibacillus koreensis</name>
    <dbReference type="NCBI Taxonomy" id="279446"/>
    <lineage>
        <taxon>Bacteria</taxon>
        <taxon>Bacillati</taxon>
        <taxon>Bacillota</taxon>
        <taxon>Bacilli</taxon>
        <taxon>Bacillales</taxon>
        <taxon>Bacillaceae</taxon>
        <taxon>Aquibacillus</taxon>
    </lineage>
</organism>
<dbReference type="GO" id="GO:0016117">
    <property type="term" value="P:carotenoid biosynthetic process"/>
    <property type="evidence" value="ECO:0007669"/>
    <property type="project" value="UniProtKB-KW"/>
</dbReference>
<accession>A0A9X4AL45</accession>
<keyword evidence="5" id="KW-1185">Reference proteome</keyword>
<dbReference type="Proteomes" id="UP001145072">
    <property type="component" value="Unassembled WGS sequence"/>
</dbReference>
<comment type="caution">
    <text evidence="4">The sequence shown here is derived from an EMBL/GenBank/DDBJ whole genome shotgun (WGS) entry which is preliminary data.</text>
</comment>
<dbReference type="Gene3D" id="1.10.600.10">
    <property type="entry name" value="Farnesyl Diphosphate Synthase"/>
    <property type="match status" value="1"/>
</dbReference>
<evidence type="ECO:0000256" key="3">
    <source>
        <dbReference type="ARBA" id="ARBA00022746"/>
    </source>
</evidence>
<dbReference type="InterPro" id="IPR033904">
    <property type="entry name" value="Trans_IPPS_HH"/>
</dbReference>
<reference evidence="4" key="1">
    <citation type="submission" date="2022-06" db="EMBL/GenBank/DDBJ databases">
        <title>Aquibacillus sp. a new bacterium isolated from soil saline samples.</title>
        <authorList>
            <person name="Galisteo C."/>
            <person name="De La Haba R."/>
            <person name="Sanchez-Porro C."/>
            <person name="Ventosa A."/>
        </authorList>
    </citation>
    <scope>NUCLEOTIDE SEQUENCE</scope>
    <source>
        <strain evidence="4">JCM 12387</strain>
    </source>
</reference>
<dbReference type="AlphaFoldDB" id="A0A9X4AL45"/>
<sequence>MLSAEIVRACEQAMKEGSSSFYHAFKFLPSPKKEAVFVIYAFCRMIDDAVDEPEKSIYTLEELEYCLENLDRVEDHHFIWPALKWLFAHFPLTKNPFYTQISGQRMDYVKTAYQSMDELEEYCYRVAGSVGEMLLPILHDQPNHLAMKSGIALGKAMQIVNIIRDVGADQKLGRRYIPLDIMTKHGYTQAEFEEKVINWPFKLLINEMIYIADEWFKEGLKYIHTYPRESAVSIRLAAGYYREITQVIQENEYEVFTKRAVVTNTRKGKLFLQLTN</sequence>
<dbReference type="SFLD" id="SFLDS00005">
    <property type="entry name" value="Isoprenoid_Synthase_Type_I"/>
    <property type="match status" value="1"/>
</dbReference>
<dbReference type="Pfam" id="PF00494">
    <property type="entry name" value="SQS_PSY"/>
    <property type="match status" value="1"/>
</dbReference>
<dbReference type="InterPro" id="IPR044843">
    <property type="entry name" value="Trans_IPPS_bact-type"/>
</dbReference>
<dbReference type="SFLD" id="SFLDG01018">
    <property type="entry name" value="Squalene/Phytoene_Synthase_Lik"/>
    <property type="match status" value="1"/>
</dbReference>
<dbReference type="SFLD" id="SFLDG01212">
    <property type="entry name" value="Phytoene_synthase_like"/>
    <property type="match status" value="1"/>
</dbReference>
<evidence type="ECO:0000313" key="5">
    <source>
        <dbReference type="Proteomes" id="UP001145072"/>
    </source>
</evidence>
<evidence type="ECO:0000256" key="2">
    <source>
        <dbReference type="ARBA" id="ARBA00022679"/>
    </source>
</evidence>
<evidence type="ECO:0000313" key="4">
    <source>
        <dbReference type="EMBL" id="MDC3422063.1"/>
    </source>
</evidence>
<dbReference type="InterPro" id="IPR008949">
    <property type="entry name" value="Isoprenoid_synthase_dom_sf"/>
</dbReference>
<dbReference type="InterPro" id="IPR019845">
    <property type="entry name" value="Squalene/phytoene_synthase_CS"/>
</dbReference>
<dbReference type="GO" id="GO:0004311">
    <property type="term" value="F:geranylgeranyl diphosphate synthase activity"/>
    <property type="evidence" value="ECO:0007669"/>
    <property type="project" value="InterPro"/>
</dbReference>
<protein>
    <submittedName>
        <fullName evidence="4">Phytoene/squalene synthase family protein</fullName>
    </submittedName>
</protein>
<gene>
    <name evidence="4" type="ORF">NC661_17020</name>
</gene>
<dbReference type="CDD" id="cd00683">
    <property type="entry name" value="Trans_IPPS_HH"/>
    <property type="match status" value="1"/>
</dbReference>